<keyword evidence="2" id="KW-0223">Dioxygenase</keyword>
<gene>
    <name evidence="2" type="ORF">SAMN04489810_1803</name>
</gene>
<dbReference type="Pfam" id="PF13669">
    <property type="entry name" value="Glyoxalase_4"/>
    <property type="match status" value="1"/>
</dbReference>
<organism evidence="2 3">
    <name type="scientific">Microbacterium pygmaeum</name>
    <dbReference type="NCBI Taxonomy" id="370764"/>
    <lineage>
        <taxon>Bacteria</taxon>
        <taxon>Bacillati</taxon>
        <taxon>Actinomycetota</taxon>
        <taxon>Actinomycetes</taxon>
        <taxon>Micrococcales</taxon>
        <taxon>Microbacteriaceae</taxon>
        <taxon>Microbacterium</taxon>
    </lineage>
</organism>
<dbReference type="Gene3D" id="3.10.180.10">
    <property type="entry name" value="2,3-Dihydroxybiphenyl 1,2-Dioxygenase, domain 1"/>
    <property type="match status" value="1"/>
</dbReference>
<dbReference type="InterPro" id="IPR037523">
    <property type="entry name" value="VOC_core"/>
</dbReference>
<sequence>MTDAPFHQVAYVVTDLDESVRHWADVLGVGPWSVWTMGPDVVTEALYHGAPARFGFRHALAWSGSVQIELVEPFEGPSIFDDQLTARGPGLNHIGRLADDHAAASAALVERGFTPLQSASFGASGDGRFAYFGSPNGDSIVELIHPPTRRFTPDYIYPVQEG</sequence>
<dbReference type="AlphaFoldDB" id="A0A1G7YP82"/>
<name>A0A1G7YP82_9MICO</name>
<dbReference type="OrthoDB" id="9792173at2"/>
<evidence type="ECO:0000313" key="3">
    <source>
        <dbReference type="Proteomes" id="UP000199009"/>
    </source>
</evidence>
<accession>A0A1G7YP82</accession>
<protein>
    <submittedName>
        <fullName evidence="2">Glyoxalase/Bleomycin resistance protein/Dioxygenase superfamily protein</fullName>
    </submittedName>
</protein>
<dbReference type="PROSITE" id="PS51819">
    <property type="entry name" value="VOC"/>
    <property type="match status" value="1"/>
</dbReference>
<feature type="domain" description="VOC" evidence="1">
    <location>
        <begin position="5"/>
        <end position="146"/>
    </location>
</feature>
<dbReference type="SUPFAM" id="SSF54593">
    <property type="entry name" value="Glyoxalase/Bleomycin resistance protein/Dihydroxybiphenyl dioxygenase"/>
    <property type="match status" value="1"/>
</dbReference>
<evidence type="ECO:0000259" key="1">
    <source>
        <dbReference type="PROSITE" id="PS51819"/>
    </source>
</evidence>
<keyword evidence="3" id="KW-1185">Reference proteome</keyword>
<dbReference type="InterPro" id="IPR029068">
    <property type="entry name" value="Glyas_Bleomycin-R_OHBP_Dase"/>
</dbReference>
<reference evidence="2 3" key="1">
    <citation type="submission" date="2016-10" db="EMBL/GenBank/DDBJ databases">
        <authorList>
            <person name="de Groot N.N."/>
        </authorList>
    </citation>
    <scope>NUCLEOTIDE SEQUENCE [LARGE SCALE GENOMIC DNA]</scope>
    <source>
        <strain evidence="2 3">DSM 23142</strain>
    </source>
</reference>
<dbReference type="Proteomes" id="UP000199009">
    <property type="component" value="Chromosome I"/>
</dbReference>
<dbReference type="GO" id="GO:0051213">
    <property type="term" value="F:dioxygenase activity"/>
    <property type="evidence" value="ECO:0007669"/>
    <property type="project" value="UniProtKB-KW"/>
</dbReference>
<dbReference type="EMBL" id="LT629692">
    <property type="protein sequence ID" value="SDG97670.1"/>
    <property type="molecule type" value="Genomic_DNA"/>
</dbReference>
<proteinExistence type="predicted"/>
<dbReference type="STRING" id="370764.SAMN04489810_1803"/>
<keyword evidence="2" id="KW-0560">Oxidoreductase</keyword>
<evidence type="ECO:0000313" key="2">
    <source>
        <dbReference type="EMBL" id="SDG97670.1"/>
    </source>
</evidence>